<reference evidence="1" key="1">
    <citation type="submission" date="2018-05" db="EMBL/GenBank/DDBJ databases">
        <authorList>
            <person name="Lanie J.A."/>
            <person name="Ng W.-L."/>
            <person name="Kazmierczak K.M."/>
            <person name="Andrzejewski T.M."/>
            <person name="Davidsen T.M."/>
            <person name="Wayne K.J."/>
            <person name="Tettelin H."/>
            <person name="Glass J.I."/>
            <person name="Rusch D."/>
            <person name="Podicherti R."/>
            <person name="Tsui H.-C.T."/>
            <person name="Winkler M.E."/>
        </authorList>
    </citation>
    <scope>NUCLEOTIDE SEQUENCE</scope>
</reference>
<proteinExistence type="predicted"/>
<dbReference type="AlphaFoldDB" id="A0A382CR67"/>
<organism evidence="1">
    <name type="scientific">marine metagenome</name>
    <dbReference type="NCBI Taxonomy" id="408172"/>
    <lineage>
        <taxon>unclassified sequences</taxon>
        <taxon>metagenomes</taxon>
        <taxon>ecological metagenomes</taxon>
    </lineage>
</organism>
<sequence length="114" mass="12540">MTEILLFVKDFELGSKLSEACVDAGREVEFNDEKTSPDNFSDSSVLAIVDMEETVFASVGLVSELKRHGIKVIGTMKQINNKEQAKLKSAGCDIILPRSSLVKNIPNILNELLD</sequence>
<protein>
    <recommendedName>
        <fullName evidence="2">Response regulatory domain-containing protein</fullName>
    </recommendedName>
</protein>
<evidence type="ECO:0000313" key="1">
    <source>
        <dbReference type="EMBL" id="SVB28595.1"/>
    </source>
</evidence>
<dbReference type="EMBL" id="UINC01035727">
    <property type="protein sequence ID" value="SVB28595.1"/>
    <property type="molecule type" value="Genomic_DNA"/>
</dbReference>
<gene>
    <name evidence="1" type="ORF">METZ01_LOCUS181449</name>
</gene>
<evidence type="ECO:0008006" key="2">
    <source>
        <dbReference type="Google" id="ProtNLM"/>
    </source>
</evidence>
<accession>A0A382CR67</accession>
<name>A0A382CR67_9ZZZZ</name>